<evidence type="ECO:0000259" key="3">
    <source>
        <dbReference type="Pfam" id="PF01593"/>
    </source>
</evidence>
<feature type="transmembrane region" description="Helical" evidence="2">
    <location>
        <begin position="190"/>
        <end position="211"/>
    </location>
</feature>
<accession>A0A1H8E941</accession>
<dbReference type="PANTHER" id="PTHR43734:SF3">
    <property type="entry name" value="B-CAROTENE KETOLASE"/>
    <property type="match status" value="1"/>
</dbReference>
<reference evidence="4" key="1">
    <citation type="submission" date="2016-10" db="EMBL/GenBank/DDBJ databases">
        <authorList>
            <person name="de Groot N.N."/>
        </authorList>
    </citation>
    <scope>NUCLEOTIDE SEQUENCE [LARGE SCALE GENOMIC DNA]</scope>
    <source>
        <strain evidence="4">DSM 21039</strain>
    </source>
</reference>
<dbReference type="STRING" id="573321.SAMN04488505_108224"/>
<comment type="similarity">
    <text evidence="1">Belongs to the carotenoid/retinoid oxidoreductase family.</text>
</comment>
<feature type="domain" description="Amine oxidase" evidence="3">
    <location>
        <begin position="13"/>
        <end position="487"/>
    </location>
</feature>
<dbReference type="OrthoDB" id="9789960at2"/>
<dbReference type="PANTHER" id="PTHR43734">
    <property type="entry name" value="PHYTOENE DESATURASE"/>
    <property type="match status" value="1"/>
</dbReference>
<dbReference type="InterPro" id="IPR036188">
    <property type="entry name" value="FAD/NAD-bd_sf"/>
</dbReference>
<dbReference type="GO" id="GO:0016491">
    <property type="term" value="F:oxidoreductase activity"/>
    <property type="evidence" value="ECO:0007669"/>
    <property type="project" value="InterPro"/>
</dbReference>
<keyword evidence="2" id="KW-0472">Membrane</keyword>
<evidence type="ECO:0000313" key="4">
    <source>
        <dbReference type="EMBL" id="SEN15983.1"/>
    </source>
</evidence>
<dbReference type="AlphaFoldDB" id="A0A1H8E941"/>
<feature type="transmembrane region" description="Helical" evidence="2">
    <location>
        <begin position="6"/>
        <end position="24"/>
    </location>
</feature>
<name>A0A1H8E941_9BACT</name>
<evidence type="ECO:0000313" key="5">
    <source>
        <dbReference type="Proteomes" id="UP000198984"/>
    </source>
</evidence>
<keyword evidence="2" id="KW-1133">Transmembrane helix</keyword>
<sequence length="499" mass="56211">MANKTISIIGGGMAGLCAGCYLLMNGYDVTIYEMNSTPGGVCTSWKRGDYTVDLCVQWLVGSGPASSFYERWNELIDIGNIRFVNHDEFFRVEDGKGNHISVFTNLDRLKAEFLEKAPEDEKEIRAFIRNAKKLLTFDMGTDEARETANIWSRLAAFWKMLPYLPTFGKYIKLTCLQYSEHFKNPLLKKVICNLPGPGMGIIFGMITLTWFHNKTAGYPIGGSLNFAKKICERYTELGGKIVFNARVEKVLVKDDAAIGIELESGQQYFADLVISAADGHTTIFDMLKGKYAGKKLLEFYETAKPFPSLVFVALGIKKDFTGLPHIIVLPLTEPLSLDPQTQLNDLVVHHHSYDQTLAPPGCTLLTLSLETYNYNYWNDLYIKNRELYKQQKQRIADTIIDILEKRFGNIKTNVEMTDISTPVSFQRFSGNWKGSYEGWLLTPETGLSHRSHTLEGLRNFYMCGQWTQVGGGLPGVLVSGRDTAQIICYNDGKKFVSTK</sequence>
<evidence type="ECO:0000256" key="2">
    <source>
        <dbReference type="SAM" id="Phobius"/>
    </source>
</evidence>
<proteinExistence type="inferred from homology"/>
<gene>
    <name evidence="4" type="ORF">SAMN04488505_108224</name>
</gene>
<organism evidence="4 5">
    <name type="scientific">Chitinophaga rupis</name>
    <dbReference type="NCBI Taxonomy" id="573321"/>
    <lineage>
        <taxon>Bacteria</taxon>
        <taxon>Pseudomonadati</taxon>
        <taxon>Bacteroidota</taxon>
        <taxon>Chitinophagia</taxon>
        <taxon>Chitinophagales</taxon>
        <taxon>Chitinophagaceae</taxon>
        <taxon>Chitinophaga</taxon>
    </lineage>
</organism>
<dbReference type="RefSeq" id="WP_089918940.1">
    <property type="nucleotide sequence ID" value="NZ_FOBB01000008.1"/>
</dbReference>
<dbReference type="EMBL" id="FOBB01000008">
    <property type="protein sequence ID" value="SEN15983.1"/>
    <property type="molecule type" value="Genomic_DNA"/>
</dbReference>
<dbReference type="Gene3D" id="3.50.50.60">
    <property type="entry name" value="FAD/NAD(P)-binding domain"/>
    <property type="match status" value="2"/>
</dbReference>
<evidence type="ECO:0000256" key="1">
    <source>
        <dbReference type="ARBA" id="ARBA00006046"/>
    </source>
</evidence>
<keyword evidence="2" id="KW-0812">Transmembrane</keyword>
<dbReference type="InterPro" id="IPR002937">
    <property type="entry name" value="Amino_oxidase"/>
</dbReference>
<dbReference type="Proteomes" id="UP000198984">
    <property type="component" value="Unassembled WGS sequence"/>
</dbReference>
<protein>
    <submittedName>
        <fullName evidence="4">Phytoene dehydrogenase-related protein</fullName>
    </submittedName>
</protein>
<dbReference type="SUPFAM" id="SSF51905">
    <property type="entry name" value="FAD/NAD(P)-binding domain"/>
    <property type="match status" value="1"/>
</dbReference>
<keyword evidence="5" id="KW-1185">Reference proteome</keyword>
<dbReference type="Pfam" id="PF01593">
    <property type="entry name" value="Amino_oxidase"/>
    <property type="match status" value="1"/>
</dbReference>